<dbReference type="Proteomes" id="UP000253975">
    <property type="component" value="Unassembled WGS sequence"/>
</dbReference>
<dbReference type="InterPro" id="IPR049516">
    <property type="entry name" value="FAD-depend_C"/>
</dbReference>
<dbReference type="RefSeq" id="WP_114615130.1">
    <property type="nucleotide sequence ID" value="NZ_PPTO01000004.1"/>
</dbReference>
<comment type="caution">
    <text evidence="2">The sequence shown here is derived from an EMBL/GenBank/DDBJ whole genome shotgun (WGS) entry which is preliminary data.</text>
</comment>
<dbReference type="Gene3D" id="3.30.70.2700">
    <property type="match status" value="1"/>
</dbReference>
<dbReference type="InterPro" id="IPR036188">
    <property type="entry name" value="FAD/NAD-bd_sf"/>
</dbReference>
<dbReference type="SUPFAM" id="SSF51905">
    <property type="entry name" value="FAD/NAD(P)-binding domain"/>
    <property type="match status" value="1"/>
</dbReference>
<name>A0A369LNT7_9ACTN</name>
<dbReference type="Pfam" id="PF21688">
    <property type="entry name" value="FAD-depend_C"/>
    <property type="match status" value="1"/>
</dbReference>
<dbReference type="Gene3D" id="3.50.50.60">
    <property type="entry name" value="FAD/NAD(P)-binding domain"/>
    <property type="match status" value="2"/>
</dbReference>
<protein>
    <submittedName>
        <fullName evidence="2">FAD-dependent oxidoreductase</fullName>
    </submittedName>
</protein>
<organism evidence="2 3">
    <name type="scientific">Slackia isoflavoniconvertens</name>
    <dbReference type="NCBI Taxonomy" id="572010"/>
    <lineage>
        <taxon>Bacteria</taxon>
        <taxon>Bacillati</taxon>
        <taxon>Actinomycetota</taxon>
        <taxon>Coriobacteriia</taxon>
        <taxon>Eggerthellales</taxon>
        <taxon>Eggerthellaceae</taxon>
        <taxon>Slackia</taxon>
    </lineage>
</organism>
<accession>A0A369LNT7</accession>
<dbReference type="AlphaFoldDB" id="A0A369LNT7"/>
<dbReference type="InterPro" id="IPR028348">
    <property type="entry name" value="FAD-binding_protein"/>
</dbReference>
<dbReference type="PANTHER" id="PTHR42842">
    <property type="entry name" value="FAD/NAD(P)-BINDING OXIDOREDUCTASE"/>
    <property type="match status" value="1"/>
</dbReference>
<reference evidence="2 3" key="1">
    <citation type="journal article" date="2018" name="Elife">
        <title>Discovery and characterization of a prevalent human gut bacterial enzyme sufficient for the inactivation of a family of plant toxins.</title>
        <authorList>
            <person name="Koppel N."/>
            <person name="Bisanz J.E."/>
            <person name="Pandelia M.E."/>
            <person name="Turnbaugh P.J."/>
            <person name="Balskus E.P."/>
        </authorList>
    </citation>
    <scope>NUCLEOTIDE SEQUENCE [LARGE SCALE GENOMIC DNA]</scope>
    <source>
        <strain evidence="2 3">OB21 GAM31</strain>
    </source>
</reference>
<dbReference type="PIRSF" id="PIRSF038984">
    <property type="entry name" value="FAD_binding_protein"/>
    <property type="match status" value="1"/>
</dbReference>
<evidence type="ECO:0000259" key="1">
    <source>
        <dbReference type="Pfam" id="PF21688"/>
    </source>
</evidence>
<sequence length="583" mass="62538">MLEASNVYLPLDAALPSCAGMAQAELAHALGIRYADITSWKFSKLSVDARRKNDVHFTASFVFEVADQEIEEALAGKRTKTKIQVKRHVPYEGYRVGEWLGGDARPVVVGMGPAGLFAAWALAKSGAAPIVLERGEDVDARMASVNSFKDGGALNPESNVQFGEGGAGTFSDGKLTTNIKNPRCRDVLHIFAQAGAPEEILWEGKPHIGTDKLVNVVKTMREQIIAWGGEVRFGARFEGMEFEDGRIAAVRGSQRQEEGTREKFVLPASDVVLACGHSARDVFDRVRNAGLLMERKPFAVGVRIEHPQKLIDKAQYGNAAGHPALGAADYKMAVHLRNDRSVYTFCMCPGGEVMCSASELGGVVVNGASRHARNGRNANAALLVNVEARDLRGDDVLAGVKLQRRMETAAYRAAGESYKAPAQRVGDFMASAGKFNRSQSEHRSRLEVEPTYARGVEWVDLNQVLPPFVARSLHAAIPLFNGRIRGFSDPNAVLTGVETRSSSPVRIVRDKATCQALFSQTTDCGLKIADESAGVAAASRTAEGEPIAGGFYPCGEGAGYAGGIMSAAVDGLRVAEAIIASYE</sequence>
<feature type="domain" description="FAD-dependent protein C-terminal" evidence="1">
    <location>
        <begin position="297"/>
        <end position="501"/>
    </location>
</feature>
<dbReference type="EMBL" id="PPTO01000004">
    <property type="protein sequence ID" value="RDB59738.1"/>
    <property type="molecule type" value="Genomic_DNA"/>
</dbReference>
<evidence type="ECO:0000313" key="2">
    <source>
        <dbReference type="EMBL" id="RDB59738.1"/>
    </source>
</evidence>
<proteinExistence type="predicted"/>
<dbReference type="PANTHER" id="PTHR42842:SF3">
    <property type="entry name" value="FAD_NAD(P)-BINDING OXIDOREDUCTASE FAMILY PROTEIN"/>
    <property type="match status" value="1"/>
</dbReference>
<gene>
    <name evidence="2" type="ORF">C1881_03370</name>
</gene>
<evidence type="ECO:0000313" key="3">
    <source>
        <dbReference type="Proteomes" id="UP000253975"/>
    </source>
</evidence>